<feature type="domain" description="Na+/H+ antiporter NhaC-like C-terminal" evidence="7">
    <location>
        <begin position="179"/>
        <end position="477"/>
    </location>
</feature>
<keyword evidence="3 6" id="KW-0812">Transmembrane</keyword>
<accession>A0A415E119</accession>
<evidence type="ECO:0000256" key="1">
    <source>
        <dbReference type="ARBA" id="ARBA00004651"/>
    </source>
</evidence>
<keyword evidence="4 6" id="KW-1133">Transmembrane helix</keyword>
<name>A0A415E119_9FIRM</name>
<organism evidence="8 9">
    <name type="scientific">Emergencia timonensis</name>
    <dbReference type="NCBI Taxonomy" id="1776384"/>
    <lineage>
        <taxon>Bacteria</taxon>
        <taxon>Bacillati</taxon>
        <taxon>Bacillota</taxon>
        <taxon>Clostridia</taxon>
        <taxon>Peptostreptococcales</taxon>
        <taxon>Anaerovoracaceae</taxon>
        <taxon>Emergencia</taxon>
    </lineage>
</organism>
<feature type="transmembrane region" description="Helical" evidence="6">
    <location>
        <begin position="296"/>
        <end position="316"/>
    </location>
</feature>
<dbReference type="RefSeq" id="WP_067534259.1">
    <property type="nucleotide sequence ID" value="NZ_AP025567.1"/>
</dbReference>
<feature type="transmembrane region" description="Helical" evidence="6">
    <location>
        <begin position="407"/>
        <end position="428"/>
    </location>
</feature>
<sequence length="479" mass="51056">MDYGILAVLPPVVAILLAFVAKNAIVALFAAVIIGYMILYGLAPMVVLDQILNGIIAAFSDRWAVIVIISIALAFGMSRLIEKSGGGRGLVEFLTEKHRIIKGKKGSCFLTWLIGLILYTNTTLSVILTGVVMKPLNDRLKVSHEKQAFIIKVTGPPVCGLIPLGQWGGILFGLITAAEIANPSKVMLQVSALNFYCILAVFSSLVLILLGKDFGGLKKAEERAEKFGQLDNPDHRNTVLEELPEEIVELAEQAEEEIEKSTSAAFVFVPAIASIVIAIGYMFYSGGGNMLEGDAIGGIFCAMILSSLICIIMNIASKKFKFNEVIDIFIDGMGESMQILIILIAAVVLGDVISALGTGTYLANLFSGIMSPSLLPAILFFITSLIGFATGSAMGNVSTMMPIAIPWSIAAGANLPLCIAAVWGAAFFGDHISPISDTTYMTCGIVGCDVHDHIKTVMPYGLIWCGISLVCYVVAGFIL</sequence>
<evidence type="ECO:0000259" key="7">
    <source>
        <dbReference type="Pfam" id="PF03553"/>
    </source>
</evidence>
<evidence type="ECO:0000256" key="5">
    <source>
        <dbReference type="ARBA" id="ARBA00023136"/>
    </source>
</evidence>
<dbReference type="AlphaFoldDB" id="A0A415E119"/>
<keyword evidence="2" id="KW-1003">Cell membrane</keyword>
<dbReference type="EMBL" id="QRMS01000003">
    <property type="protein sequence ID" value="RHJ87342.1"/>
    <property type="molecule type" value="Genomic_DNA"/>
</dbReference>
<feature type="transmembrane region" description="Helical" evidence="6">
    <location>
        <begin position="337"/>
        <end position="362"/>
    </location>
</feature>
<dbReference type="PANTHER" id="PTHR43478:SF1">
    <property type="entry name" value="NA+_H+ ANTIPORTER NHAC-LIKE C-TERMINAL DOMAIN-CONTAINING PROTEIN"/>
    <property type="match status" value="1"/>
</dbReference>
<evidence type="ECO:0000256" key="6">
    <source>
        <dbReference type="SAM" id="Phobius"/>
    </source>
</evidence>
<dbReference type="OrthoDB" id="9762978at2"/>
<evidence type="ECO:0000313" key="8">
    <source>
        <dbReference type="EMBL" id="RHJ87342.1"/>
    </source>
</evidence>
<reference evidence="8 9" key="1">
    <citation type="submission" date="2018-08" db="EMBL/GenBank/DDBJ databases">
        <title>A genome reference for cultivated species of the human gut microbiota.</title>
        <authorList>
            <person name="Zou Y."/>
            <person name="Xue W."/>
            <person name="Luo G."/>
        </authorList>
    </citation>
    <scope>NUCLEOTIDE SEQUENCE [LARGE SCALE GENOMIC DNA]</scope>
    <source>
        <strain evidence="8 9">AM07-24</strain>
    </source>
</reference>
<keyword evidence="5 6" id="KW-0472">Membrane</keyword>
<keyword evidence="9" id="KW-1185">Reference proteome</keyword>
<protein>
    <recommendedName>
        <fullName evidence="7">Na+/H+ antiporter NhaC-like C-terminal domain-containing protein</fullName>
    </recommendedName>
</protein>
<dbReference type="Pfam" id="PF03553">
    <property type="entry name" value="Na_H_antiporter"/>
    <property type="match status" value="1"/>
</dbReference>
<dbReference type="GeneID" id="83003213"/>
<dbReference type="PANTHER" id="PTHR43478">
    <property type="entry name" value="NA+/H+ ANTIPORTER-RELATED"/>
    <property type="match status" value="1"/>
</dbReference>
<feature type="transmembrane region" description="Helical" evidence="6">
    <location>
        <begin position="12"/>
        <end position="39"/>
    </location>
</feature>
<feature type="transmembrane region" description="Helical" evidence="6">
    <location>
        <begin position="109"/>
        <end position="133"/>
    </location>
</feature>
<dbReference type="Proteomes" id="UP000284841">
    <property type="component" value="Unassembled WGS sequence"/>
</dbReference>
<comment type="caution">
    <text evidence="8">The sequence shown here is derived from an EMBL/GenBank/DDBJ whole genome shotgun (WGS) entry which is preliminary data.</text>
</comment>
<feature type="transmembrane region" description="Helical" evidence="6">
    <location>
        <begin position="460"/>
        <end position="478"/>
    </location>
</feature>
<evidence type="ECO:0000313" key="9">
    <source>
        <dbReference type="Proteomes" id="UP000284841"/>
    </source>
</evidence>
<feature type="transmembrane region" description="Helical" evidence="6">
    <location>
        <begin position="374"/>
        <end position="395"/>
    </location>
</feature>
<feature type="transmembrane region" description="Helical" evidence="6">
    <location>
        <begin position="51"/>
        <end position="75"/>
    </location>
</feature>
<evidence type="ECO:0000256" key="4">
    <source>
        <dbReference type="ARBA" id="ARBA00022989"/>
    </source>
</evidence>
<dbReference type="GO" id="GO:0005886">
    <property type="term" value="C:plasma membrane"/>
    <property type="evidence" value="ECO:0007669"/>
    <property type="project" value="UniProtKB-SubCell"/>
</dbReference>
<feature type="transmembrane region" description="Helical" evidence="6">
    <location>
        <begin position="264"/>
        <end position="284"/>
    </location>
</feature>
<gene>
    <name evidence="8" type="ORF">DW099_11625</name>
</gene>
<comment type="subcellular location">
    <subcellularLocation>
        <location evidence="1">Cell membrane</location>
        <topology evidence="1">Multi-pass membrane protein</topology>
    </subcellularLocation>
</comment>
<feature type="transmembrane region" description="Helical" evidence="6">
    <location>
        <begin position="193"/>
        <end position="210"/>
    </location>
</feature>
<dbReference type="InterPro" id="IPR018461">
    <property type="entry name" value="Na/H_Antiport_NhaC-like_C"/>
</dbReference>
<evidence type="ECO:0000256" key="2">
    <source>
        <dbReference type="ARBA" id="ARBA00022475"/>
    </source>
</evidence>
<proteinExistence type="predicted"/>
<evidence type="ECO:0000256" key="3">
    <source>
        <dbReference type="ARBA" id="ARBA00022692"/>
    </source>
</evidence>